<gene>
    <name evidence="1" type="ORF">GCM10023213_19390</name>
</gene>
<dbReference type="RefSeq" id="WP_345736169.1">
    <property type="nucleotide sequence ID" value="NZ_BAABIA010000003.1"/>
</dbReference>
<dbReference type="InterPro" id="IPR005368">
    <property type="entry name" value="UPF0175"/>
</dbReference>
<comment type="caution">
    <text evidence="1">The sequence shown here is derived from an EMBL/GenBank/DDBJ whole genome shotgun (WGS) entry which is preliminary data.</text>
</comment>
<dbReference type="Pfam" id="PF03683">
    <property type="entry name" value="UPF0175"/>
    <property type="match status" value="1"/>
</dbReference>
<accession>A0ABP9P574</accession>
<sequence length="82" mass="9480">MTIQIPDPIAQQAGLDEQAALKELALTLFAQKRLSASQARKLCGVDFFEFEQWRHERDLPIREFMMDELESDLETLRSEGLL</sequence>
<proteinExistence type="predicted"/>
<keyword evidence="2" id="KW-1185">Reference proteome</keyword>
<evidence type="ECO:0000313" key="1">
    <source>
        <dbReference type="EMBL" id="GAA5139184.1"/>
    </source>
</evidence>
<protein>
    <submittedName>
        <fullName evidence="1">Uncharacterized protein</fullName>
    </submittedName>
</protein>
<dbReference type="EMBL" id="BAABIA010000003">
    <property type="protein sequence ID" value="GAA5139184.1"/>
    <property type="molecule type" value="Genomic_DNA"/>
</dbReference>
<organism evidence="1 2">
    <name type="scientific">Prosthecobacter algae</name>
    <dbReference type="NCBI Taxonomy" id="1144682"/>
    <lineage>
        <taxon>Bacteria</taxon>
        <taxon>Pseudomonadati</taxon>
        <taxon>Verrucomicrobiota</taxon>
        <taxon>Verrucomicrobiia</taxon>
        <taxon>Verrucomicrobiales</taxon>
        <taxon>Verrucomicrobiaceae</taxon>
        <taxon>Prosthecobacter</taxon>
    </lineage>
</organism>
<evidence type="ECO:0000313" key="2">
    <source>
        <dbReference type="Proteomes" id="UP001499852"/>
    </source>
</evidence>
<dbReference type="Proteomes" id="UP001499852">
    <property type="component" value="Unassembled WGS sequence"/>
</dbReference>
<name>A0ABP9P574_9BACT</name>
<reference evidence="2" key="1">
    <citation type="journal article" date="2019" name="Int. J. Syst. Evol. Microbiol.">
        <title>The Global Catalogue of Microorganisms (GCM) 10K type strain sequencing project: providing services to taxonomists for standard genome sequencing and annotation.</title>
        <authorList>
            <consortium name="The Broad Institute Genomics Platform"/>
            <consortium name="The Broad Institute Genome Sequencing Center for Infectious Disease"/>
            <person name="Wu L."/>
            <person name="Ma J."/>
        </authorList>
    </citation>
    <scope>NUCLEOTIDE SEQUENCE [LARGE SCALE GENOMIC DNA]</scope>
    <source>
        <strain evidence="2">JCM 18053</strain>
    </source>
</reference>